<evidence type="ECO:0000256" key="1">
    <source>
        <dbReference type="ARBA" id="ARBA00005721"/>
    </source>
</evidence>
<dbReference type="OrthoDB" id="9791482at2"/>
<evidence type="ECO:0008006" key="4">
    <source>
        <dbReference type="Google" id="ProtNLM"/>
    </source>
</evidence>
<comment type="similarity">
    <text evidence="1">Belongs to the asp23 family.</text>
</comment>
<evidence type="ECO:0000313" key="3">
    <source>
        <dbReference type="Proteomes" id="UP000273154"/>
    </source>
</evidence>
<dbReference type="AlphaFoldDB" id="A0A3G9K8H3"/>
<evidence type="ECO:0000313" key="2">
    <source>
        <dbReference type="EMBL" id="BBH50429.1"/>
    </source>
</evidence>
<dbReference type="Pfam" id="PF03780">
    <property type="entry name" value="Asp23"/>
    <property type="match status" value="1"/>
</dbReference>
<keyword evidence="3" id="KW-1185">Reference proteome</keyword>
<dbReference type="RefSeq" id="WP_126422246.1">
    <property type="nucleotide sequence ID" value="NZ_AP019367.1"/>
</dbReference>
<name>A0A3G9K8H3_9ACTN</name>
<sequence length="115" mass="12324">MAQTIPGTLRVSNDVIADLAGYAALECYGVVGMAYTDAQDNIVRLLSLGSLRKGIDVSTCEGRVKVDLHTVLEQGVNMASVSCNLESAVRFTLKEVAEIDNADVTVHVEDLRANK</sequence>
<organism evidence="2 3">
    <name type="scientific">Parolsenella catena</name>
    <dbReference type="NCBI Taxonomy" id="2003188"/>
    <lineage>
        <taxon>Bacteria</taxon>
        <taxon>Bacillati</taxon>
        <taxon>Actinomycetota</taxon>
        <taxon>Coriobacteriia</taxon>
        <taxon>Coriobacteriales</taxon>
        <taxon>Atopobiaceae</taxon>
        <taxon>Parolsenella</taxon>
    </lineage>
</organism>
<proteinExistence type="inferred from homology"/>
<dbReference type="PANTHER" id="PTHR34297:SF2">
    <property type="entry name" value="ASP23_GLS24 FAMILY ENVELOPE STRESS RESPONSE PROTEIN"/>
    <property type="match status" value="1"/>
</dbReference>
<gene>
    <name evidence="2" type="primary">yloU</name>
    <name evidence="2" type="ORF">Pcatena_10160</name>
</gene>
<dbReference type="PANTHER" id="PTHR34297">
    <property type="entry name" value="HYPOTHETICAL CYTOSOLIC PROTEIN-RELATED"/>
    <property type="match status" value="1"/>
</dbReference>
<dbReference type="KEGG" id="pcat:Pcatena_10160"/>
<accession>A0A3G9K8H3</accession>
<dbReference type="InterPro" id="IPR005531">
    <property type="entry name" value="Asp23"/>
</dbReference>
<dbReference type="EMBL" id="AP019367">
    <property type="protein sequence ID" value="BBH50429.1"/>
    <property type="molecule type" value="Genomic_DNA"/>
</dbReference>
<dbReference type="GeneID" id="88849149"/>
<dbReference type="Proteomes" id="UP000273154">
    <property type="component" value="Chromosome"/>
</dbReference>
<reference evidence="3" key="1">
    <citation type="submission" date="2018-11" db="EMBL/GenBank/DDBJ databases">
        <title>Comparative genomics of Parolsenella catena and Libanicoccus massiliensis: Reclassification of Libanicoccus massiliensis as Parolsenella massiliensis comb. nov.</title>
        <authorList>
            <person name="Sakamoto M."/>
            <person name="Ikeyama N."/>
            <person name="Murakami T."/>
            <person name="Mori H."/>
            <person name="Yuki M."/>
            <person name="Ohkuma M."/>
        </authorList>
    </citation>
    <scope>NUCLEOTIDE SEQUENCE [LARGE SCALE GENOMIC DNA]</scope>
    <source>
        <strain evidence="3">JCM 31932</strain>
    </source>
</reference>
<protein>
    <recommendedName>
        <fullName evidence="4">Asp23/Gls24 family envelope stress response protein</fullName>
    </recommendedName>
</protein>